<keyword evidence="2" id="KW-1185">Reference proteome</keyword>
<comment type="caution">
    <text evidence="1">The sequence shown here is derived from an EMBL/GenBank/DDBJ whole genome shotgun (WGS) entry which is preliminary data.</text>
</comment>
<gene>
    <name evidence="1" type="ORF">Q8P09_06720</name>
</gene>
<proteinExistence type="predicted"/>
<dbReference type="RefSeq" id="WP_256713876.1">
    <property type="nucleotide sequence ID" value="NZ_JAVAJI010000009.1"/>
</dbReference>
<sequence>MRPQAMIEQTLNLVTTKDHQQVAVWRIIDDEVFDKNLVVVN</sequence>
<dbReference type="EMBL" id="JAVAJI010000009">
    <property type="protein sequence ID" value="MDP4544764.1"/>
    <property type="molecule type" value="Genomic_DNA"/>
</dbReference>
<accession>A0ABT9HG72</accession>
<reference evidence="1 2" key="1">
    <citation type="submission" date="2023-08" db="EMBL/GenBank/DDBJ databases">
        <authorList>
            <person name="Kumar R."/>
        </authorList>
    </citation>
    <scope>NUCLEOTIDE SEQUENCE [LARGE SCALE GENOMIC DNA]</scope>
    <source>
        <strain evidence="1 2">LUR13</strain>
    </source>
</reference>
<organism evidence="1 2">
    <name type="scientific">Psychrobacter faecalis</name>
    <dbReference type="NCBI Taxonomy" id="180588"/>
    <lineage>
        <taxon>Bacteria</taxon>
        <taxon>Pseudomonadati</taxon>
        <taxon>Pseudomonadota</taxon>
        <taxon>Gammaproteobacteria</taxon>
        <taxon>Moraxellales</taxon>
        <taxon>Moraxellaceae</taxon>
        <taxon>Psychrobacter</taxon>
    </lineage>
</organism>
<dbReference type="Proteomes" id="UP001228171">
    <property type="component" value="Unassembled WGS sequence"/>
</dbReference>
<name>A0ABT9HG72_9GAMM</name>
<evidence type="ECO:0000313" key="2">
    <source>
        <dbReference type="Proteomes" id="UP001228171"/>
    </source>
</evidence>
<protein>
    <submittedName>
        <fullName evidence="1">Uncharacterized protein</fullName>
    </submittedName>
</protein>
<dbReference type="GeneID" id="74305937"/>
<evidence type="ECO:0000313" key="1">
    <source>
        <dbReference type="EMBL" id="MDP4544764.1"/>
    </source>
</evidence>